<dbReference type="Proteomes" id="UP000182680">
    <property type="component" value="Unassembled WGS sequence"/>
</dbReference>
<evidence type="ECO:0000313" key="7">
    <source>
        <dbReference type="EMBL" id="SFW68227.1"/>
    </source>
</evidence>
<organism evidence="7 8">
    <name type="scientific">Desulfovibrio desulfuricans</name>
    <dbReference type="NCBI Taxonomy" id="876"/>
    <lineage>
        <taxon>Bacteria</taxon>
        <taxon>Pseudomonadati</taxon>
        <taxon>Thermodesulfobacteriota</taxon>
        <taxon>Desulfovibrionia</taxon>
        <taxon>Desulfovibrionales</taxon>
        <taxon>Desulfovibrionaceae</taxon>
        <taxon>Desulfovibrio</taxon>
    </lineage>
</organism>
<dbReference type="PROSITE" id="PS51379">
    <property type="entry name" value="4FE4S_FER_2"/>
    <property type="match status" value="2"/>
</dbReference>
<dbReference type="InterPro" id="IPR017896">
    <property type="entry name" value="4Fe4S_Fe-S-bd"/>
</dbReference>
<evidence type="ECO:0000313" key="8">
    <source>
        <dbReference type="Proteomes" id="UP000182680"/>
    </source>
</evidence>
<proteinExistence type="inferred from homology"/>
<evidence type="ECO:0000256" key="4">
    <source>
        <dbReference type="ARBA" id="ARBA00023004"/>
    </source>
</evidence>
<dbReference type="InterPro" id="IPR029479">
    <property type="entry name" value="Nitroreductase"/>
</dbReference>
<dbReference type="CDD" id="cd02143">
    <property type="entry name" value="nitroreductase_FeS-like"/>
    <property type="match status" value="1"/>
</dbReference>
<dbReference type="GO" id="GO:0016491">
    <property type="term" value="F:oxidoreductase activity"/>
    <property type="evidence" value="ECO:0007669"/>
    <property type="project" value="UniProtKB-KW"/>
</dbReference>
<comment type="caution">
    <text evidence="7">The sequence shown here is derived from an EMBL/GenBank/DDBJ whole genome shotgun (WGS) entry which is preliminary data.</text>
</comment>
<dbReference type="InterPro" id="IPR000415">
    <property type="entry name" value="Nitroreductase-like"/>
</dbReference>
<dbReference type="PANTHER" id="PTHR43673:SF10">
    <property type="entry name" value="NADH DEHYDROGENASE_NAD(P)H NITROREDUCTASE XCC3605-RELATED"/>
    <property type="match status" value="1"/>
</dbReference>
<dbReference type="GO" id="GO:0051536">
    <property type="term" value="F:iron-sulfur cluster binding"/>
    <property type="evidence" value="ECO:0007669"/>
    <property type="project" value="UniProtKB-KW"/>
</dbReference>
<comment type="similarity">
    <text evidence="1">Belongs to the nitroreductase family.</text>
</comment>
<evidence type="ECO:0000256" key="1">
    <source>
        <dbReference type="ARBA" id="ARBA00007118"/>
    </source>
</evidence>
<evidence type="ECO:0000256" key="2">
    <source>
        <dbReference type="ARBA" id="ARBA00022723"/>
    </source>
</evidence>
<dbReference type="Pfam" id="PF00037">
    <property type="entry name" value="Fer4"/>
    <property type="match status" value="1"/>
</dbReference>
<keyword evidence="5" id="KW-0411">Iron-sulfur</keyword>
<evidence type="ECO:0000256" key="3">
    <source>
        <dbReference type="ARBA" id="ARBA00023002"/>
    </source>
</evidence>
<dbReference type="SUPFAM" id="SSF55469">
    <property type="entry name" value="FMN-dependent nitroreductase-like"/>
    <property type="match status" value="1"/>
</dbReference>
<dbReference type="AlphaFoldDB" id="A0AA94HUQ1"/>
<keyword evidence="2" id="KW-0479">Metal-binding</keyword>
<evidence type="ECO:0000259" key="6">
    <source>
        <dbReference type="PROSITE" id="PS51379"/>
    </source>
</evidence>
<gene>
    <name evidence="7" type="ORF">SAMN02910291_02485</name>
</gene>
<dbReference type="PROSITE" id="PS00198">
    <property type="entry name" value="4FE4S_FER_1"/>
    <property type="match status" value="1"/>
</dbReference>
<dbReference type="Pfam" id="PF00881">
    <property type="entry name" value="Nitroreductase"/>
    <property type="match status" value="1"/>
</dbReference>
<dbReference type="EMBL" id="FPIW01000063">
    <property type="protein sequence ID" value="SFW68227.1"/>
    <property type="molecule type" value="Genomic_DNA"/>
</dbReference>
<dbReference type="InterPro" id="IPR017900">
    <property type="entry name" value="4Fe4S_Fe_S_CS"/>
</dbReference>
<dbReference type="PANTHER" id="PTHR43673">
    <property type="entry name" value="NAD(P)H NITROREDUCTASE YDGI-RELATED"/>
    <property type="match status" value="1"/>
</dbReference>
<keyword evidence="4" id="KW-0408">Iron</keyword>
<dbReference type="SUPFAM" id="SSF54862">
    <property type="entry name" value="4Fe-4S ferredoxins"/>
    <property type="match status" value="1"/>
</dbReference>
<dbReference type="GO" id="GO:0046872">
    <property type="term" value="F:metal ion binding"/>
    <property type="evidence" value="ECO:0007669"/>
    <property type="project" value="UniProtKB-KW"/>
</dbReference>
<dbReference type="Gene3D" id="3.30.70.20">
    <property type="match status" value="1"/>
</dbReference>
<keyword evidence="3" id="KW-0560">Oxidoreductase</keyword>
<dbReference type="RefSeq" id="WP_072312378.1">
    <property type="nucleotide sequence ID" value="NZ_FPIW01000063.1"/>
</dbReference>
<feature type="domain" description="4Fe-4S ferredoxin-type" evidence="6">
    <location>
        <begin position="32"/>
        <end position="64"/>
    </location>
</feature>
<protein>
    <submittedName>
        <fullName evidence="7">Nitroreductase</fullName>
    </submittedName>
</protein>
<feature type="domain" description="4Fe-4S ferredoxin-type" evidence="6">
    <location>
        <begin position="2"/>
        <end position="31"/>
    </location>
</feature>
<evidence type="ECO:0000256" key="5">
    <source>
        <dbReference type="ARBA" id="ARBA00023014"/>
    </source>
</evidence>
<reference evidence="8" key="1">
    <citation type="submission" date="2016-11" db="EMBL/GenBank/DDBJ databases">
        <authorList>
            <person name="Jaros S."/>
            <person name="Januszkiewicz K."/>
            <person name="Wedrychowicz H."/>
        </authorList>
    </citation>
    <scope>NUCLEOTIDE SEQUENCE [LARGE SCALE GENOMIC DNA]</scope>
    <source>
        <strain evidence="8">DSM 7057</strain>
    </source>
</reference>
<name>A0AA94HUQ1_DESDE</name>
<sequence>MNVFTVDHDLCRKDGICALVCPVHIIDAEPGNYPVLDKHKAVYCLGCGQCMAFCPTLACTAPGLEREDCRPLSGQDMPTPRQADELAFSRRSVRNFKDKTIPRQELEDLLAAVRFAPTAKNTQNLRWILLESRERVVQLAELVVAWMRELPRIDPALDEAMHAGGLARAWDRGVDVITRTAPQLAVVVAPQWRWGQPDAVIAATYLELLAQARGIGCCWGGYLCMAFEHPAAQDVRDFLGLGEGEMAFAAQMMGYPRFKAHARPPRKNAHITWK</sequence>
<dbReference type="Gene3D" id="3.40.109.10">
    <property type="entry name" value="NADH Oxidase"/>
    <property type="match status" value="1"/>
</dbReference>
<accession>A0AA94HUQ1</accession>